<proteinExistence type="predicted"/>
<evidence type="ECO:0000259" key="2">
    <source>
        <dbReference type="Pfam" id="PF13843"/>
    </source>
</evidence>
<dbReference type="PANTHER" id="PTHR46599:SF6">
    <property type="entry name" value="DUAL SPECIFICITY PHOSPHATASE 26"/>
    <property type="match status" value="1"/>
</dbReference>
<dbReference type="EMBL" id="GEDC01005015">
    <property type="protein sequence ID" value="JAS32283.1"/>
    <property type="molecule type" value="Transcribed_RNA"/>
</dbReference>
<name>A0A1B6E2X5_9HEMI</name>
<feature type="region of interest" description="Disordered" evidence="1">
    <location>
        <begin position="21"/>
        <end position="106"/>
    </location>
</feature>
<organism evidence="3">
    <name type="scientific">Clastoptera arizonana</name>
    <name type="common">Arizona spittle bug</name>
    <dbReference type="NCBI Taxonomy" id="38151"/>
    <lineage>
        <taxon>Eukaryota</taxon>
        <taxon>Metazoa</taxon>
        <taxon>Ecdysozoa</taxon>
        <taxon>Arthropoda</taxon>
        <taxon>Hexapoda</taxon>
        <taxon>Insecta</taxon>
        <taxon>Pterygota</taxon>
        <taxon>Neoptera</taxon>
        <taxon>Paraneoptera</taxon>
        <taxon>Hemiptera</taxon>
        <taxon>Auchenorrhyncha</taxon>
        <taxon>Cercopoidea</taxon>
        <taxon>Clastopteridae</taxon>
        <taxon>Clastoptera</taxon>
    </lineage>
</organism>
<evidence type="ECO:0000256" key="1">
    <source>
        <dbReference type="SAM" id="MobiDB-lite"/>
    </source>
</evidence>
<dbReference type="PANTHER" id="PTHR46599">
    <property type="entry name" value="PIGGYBAC TRANSPOSABLE ELEMENT-DERIVED PROTEIN 4"/>
    <property type="match status" value="1"/>
</dbReference>
<feature type="compositionally biased region" description="Polar residues" evidence="1">
    <location>
        <begin position="83"/>
        <end position="104"/>
    </location>
</feature>
<protein>
    <recommendedName>
        <fullName evidence="2">PiggyBac transposable element-derived protein domain-containing protein</fullName>
    </recommendedName>
</protein>
<accession>A0A1B6E2X5</accession>
<dbReference type="AlphaFoldDB" id="A0A1B6E2X5"/>
<reference evidence="3" key="1">
    <citation type="submission" date="2015-12" db="EMBL/GenBank/DDBJ databases">
        <title>De novo transcriptome assembly of four potential Pierce s Disease insect vectors from Arizona vineyards.</title>
        <authorList>
            <person name="Tassone E.E."/>
        </authorList>
    </citation>
    <scope>NUCLEOTIDE SEQUENCE</scope>
</reference>
<feature type="domain" description="PiggyBac transposable element-derived protein" evidence="2">
    <location>
        <begin position="174"/>
        <end position="530"/>
    </location>
</feature>
<sequence length="649" mass="73974">MDSLDKQAEKILQYLLEEYSEGDDISYNDIIPESDHDEQDHISESDHDTCSIPDDSDVDPDFVPGSNNTSDVEDSVDEEDISGQPTTKKQKTGVQDSNNTQQRNTVDDVIEEVVMGVGDIAQVCSPRSRNYLVGKDKKTLWKRTCNTIANVRTRSENIVKHLPGPVRNANQATTPLECFHLFVDNQIVQAITIHTNVYINKISVQYCRERDCKQTDPLEIKAFFGLLLYAGSIRSGHQNLRELWSKDGTGLEIFYGIMSFNRFIFLLKSIRFDNINDRGERRKFDKFAPFREVFKLFVNNCDTHYSLGEFVTIDEQLVPFRGRCSFRQYMKSKPAKYGLKVLTMTDAKTYYVKTMEVYLGKQPEGSPYEVSNRPSDVVLRLVKTIENSGRNITADNWFTSIPLVNQLLNKKLTYVGTVRKDKVEIPPVMTSKKREAYDTIFGFQEKITLLSYAPKQNRSVILVSSFHHDDHIDESTGIQRKPYVITFYNNTKSGVDIVDKKCGTYSTSRRSNRWPLVLFYRLLDIAGVNAQIIYLFNNPTKPILRRLFLKEIAIELVKPLAQSRCTIQTLPKNIRQSARIVAGLGQGSGVQGPVKANDGQKRKARCTICPRNKDIKVKTSCEMCKIPMCMSHMKTVCEGCLIQVNDESD</sequence>
<gene>
    <name evidence="3" type="ORF">g.26677</name>
</gene>
<dbReference type="Pfam" id="PF13843">
    <property type="entry name" value="DDE_Tnp_1_7"/>
    <property type="match status" value="1"/>
</dbReference>
<feature type="compositionally biased region" description="Acidic residues" evidence="1">
    <location>
        <begin position="71"/>
        <end position="81"/>
    </location>
</feature>
<evidence type="ECO:0000313" key="3">
    <source>
        <dbReference type="EMBL" id="JAS32283.1"/>
    </source>
</evidence>
<feature type="compositionally biased region" description="Basic and acidic residues" evidence="1">
    <location>
        <begin position="38"/>
        <end position="49"/>
    </location>
</feature>
<dbReference type="InterPro" id="IPR029526">
    <property type="entry name" value="PGBD"/>
</dbReference>